<keyword evidence="1" id="KW-0812">Transmembrane</keyword>
<organism evidence="2">
    <name type="scientific">Siphoviridae sp. ctDiR9</name>
    <dbReference type="NCBI Taxonomy" id="2825388"/>
    <lineage>
        <taxon>Viruses</taxon>
        <taxon>Duplodnaviria</taxon>
        <taxon>Heunggongvirae</taxon>
        <taxon>Uroviricota</taxon>
        <taxon>Caudoviricetes</taxon>
    </lineage>
</organism>
<reference evidence="2" key="1">
    <citation type="journal article" date="2021" name="Proc. Natl. Acad. Sci. U.S.A.">
        <title>A Catalog of Tens of Thousands of Viruses from Human Metagenomes Reveals Hidden Associations with Chronic Diseases.</title>
        <authorList>
            <person name="Tisza M.J."/>
            <person name="Buck C.B."/>
        </authorList>
    </citation>
    <scope>NUCLEOTIDE SEQUENCE</scope>
    <source>
        <strain evidence="2">CtDiR9</strain>
    </source>
</reference>
<evidence type="ECO:0000313" key="2">
    <source>
        <dbReference type="EMBL" id="DAE08924.1"/>
    </source>
</evidence>
<sequence length="46" mass="5421">MAAGVKYFFFTNLRLCCFVFIHLVVKSRFLLLSFFCLLSSCFIINF</sequence>
<evidence type="ECO:0000256" key="1">
    <source>
        <dbReference type="SAM" id="Phobius"/>
    </source>
</evidence>
<protein>
    <submittedName>
        <fullName evidence="2">Uncharacterized protein</fullName>
    </submittedName>
</protein>
<proteinExistence type="predicted"/>
<name>A0A8S5PRT7_9CAUD</name>
<dbReference type="EMBL" id="BK015479">
    <property type="protein sequence ID" value="DAE08924.1"/>
    <property type="molecule type" value="Genomic_DNA"/>
</dbReference>
<feature type="transmembrane region" description="Helical" evidence="1">
    <location>
        <begin position="7"/>
        <end position="23"/>
    </location>
</feature>
<keyword evidence="1" id="KW-0472">Membrane</keyword>
<keyword evidence="1" id="KW-1133">Transmembrane helix</keyword>
<accession>A0A8S5PRT7</accession>